<keyword evidence="4" id="KW-0732">Signal</keyword>
<evidence type="ECO:0000256" key="3">
    <source>
        <dbReference type="ARBA" id="ARBA00022448"/>
    </source>
</evidence>
<proteinExistence type="inferred from homology"/>
<evidence type="ECO:0000313" key="7">
    <source>
        <dbReference type="EMBL" id="CAB4947039.1"/>
    </source>
</evidence>
<dbReference type="InterPro" id="IPR000914">
    <property type="entry name" value="SBP_5_dom"/>
</dbReference>
<evidence type="ECO:0000259" key="6">
    <source>
        <dbReference type="Pfam" id="PF00496"/>
    </source>
</evidence>
<name>A0A6J7JWL6_9ZZZZ</name>
<feature type="domain" description="Solute-binding protein family 5" evidence="6">
    <location>
        <begin position="76"/>
        <end position="461"/>
    </location>
</feature>
<keyword evidence="5" id="KW-0812">Transmembrane</keyword>
<dbReference type="Gene3D" id="3.10.105.10">
    <property type="entry name" value="Dipeptide-binding Protein, Domain 3"/>
    <property type="match status" value="1"/>
</dbReference>
<dbReference type="GO" id="GO:1904680">
    <property type="term" value="F:peptide transmembrane transporter activity"/>
    <property type="evidence" value="ECO:0007669"/>
    <property type="project" value="TreeGrafter"/>
</dbReference>
<dbReference type="GO" id="GO:0043190">
    <property type="term" value="C:ATP-binding cassette (ABC) transporter complex"/>
    <property type="evidence" value="ECO:0007669"/>
    <property type="project" value="InterPro"/>
</dbReference>
<accession>A0A6J7JWL6</accession>
<comment type="similarity">
    <text evidence="2">Belongs to the bacterial solute-binding protein 5 family.</text>
</comment>
<organism evidence="7">
    <name type="scientific">freshwater metagenome</name>
    <dbReference type="NCBI Taxonomy" id="449393"/>
    <lineage>
        <taxon>unclassified sequences</taxon>
        <taxon>metagenomes</taxon>
        <taxon>ecological metagenomes</taxon>
    </lineage>
</organism>
<comment type="subcellular location">
    <subcellularLocation>
        <location evidence="1">Cell envelope</location>
    </subcellularLocation>
</comment>
<reference evidence="7" key="1">
    <citation type="submission" date="2020-05" db="EMBL/GenBank/DDBJ databases">
        <authorList>
            <person name="Chiriac C."/>
            <person name="Salcher M."/>
            <person name="Ghai R."/>
            <person name="Kavagutti S V."/>
        </authorList>
    </citation>
    <scope>NUCLEOTIDE SEQUENCE</scope>
</reference>
<dbReference type="PIRSF" id="PIRSF002741">
    <property type="entry name" value="MppA"/>
    <property type="match status" value="1"/>
</dbReference>
<dbReference type="GO" id="GO:0030313">
    <property type="term" value="C:cell envelope"/>
    <property type="evidence" value="ECO:0007669"/>
    <property type="project" value="UniProtKB-SubCell"/>
</dbReference>
<sequence>MSRFRLLGAALVCVVMSVPAVAAPPALADEPVVLTIGVGEDLDSANPFTGLSSLAYEAFTLQYPTLTQYAADDFSIVPGLAESWEESPDKKSWTYRLRPGMKWSDGVPITAEDVAYTFNRIIDGKYERTNYGSYVANMVRAEAVDDLTVKVDIAKPSPVMDHLFVFILPKHVWETIDGKEVRKYKNVGTPESPTVGSGPYVMVERRAGQFTRFKANPNWYGGKRPVDEVIFKVYNNPDALGQALKSGEIDLAHGLDLGVYESLQGIPEITTVASTPASFSEVAFNTGAALEDGTPIGDGNPLLKDKALRQALSWAIDRKAIVDRVLGGEGLPGSTVIPPLYPQWHLDPANPYTYDPAKAAQLLDAAGYPVGDDGVRADAKGNRLSFRLLYRTEAEGASSQKSAEFVQSYLKEIGVEVELKGVTEDAMYEFVGQGNFDMFEWGWGVEPDPNYMLSTFTCGSRSYEEDGTIYANLSDSFYCNPEYDKLFDEQSQETDFAKRQEIVKRMQQMLYDDAVYMVTYYANGLEAYRNDRFTGWVQQPKGNGTLIYQWGTWSYFDVEPVTAATVAAESGASAAPSAAASGTDAAAPQESASGGVSTWVIVGLLLAVIIILILIIVLVRGNRRASSADRE</sequence>
<keyword evidence="5" id="KW-1133">Transmembrane helix</keyword>
<keyword evidence="3" id="KW-0813">Transport</keyword>
<dbReference type="PANTHER" id="PTHR30290">
    <property type="entry name" value="PERIPLASMIC BINDING COMPONENT OF ABC TRANSPORTER"/>
    <property type="match status" value="1"/>
</dbReference>
<feature type="transmembrane region" description="Helical" evidence="5">
    <location>
        <begin position="599"/>
        <end position="619"/>
    </location>
</feature>
<keyword evidence="5" id="KW-0472">Membrane</keyword>
<evidence type="ECO:0000256" key="2">
    <source>
        <dbReference type="ARBA" id="ARBA00005695"/>
    </source>
</evidence>
<dbReference type="InterPro" id="IPR030678">
    <property type="entry name" value="Peptide/Ni-bd"/>
</dbReference>
<dbReference type="Gene3D" id="3.40.190.10">
    <property type="entry name" value="Periplasmic binding protein-like II"/>
    <property type="match status" value="1"/>
</dbReference>
<evidence type="ECO:0000256" key="4">
    <source>
        <dbReference type="ARBA" id="ARBA00022729"/>
    </source>
</evidence>
<dbReference type="InterPro" id="IPR039424">
    <property type="entry name" value="SBP_5"/>
</dbReference>
<gene>
    <name evidence="7" type="ORF">UFOPK3772_01298</name>
</gene>
<dbReference type="GO" id="GO:0042597">
    <property type="term" value="C:periplasmic space"/>
    <property type="evidence" value="ECO:0007669"/>
    <property type="project" value="UniProtKB-ARBA"/>
</dbReference>
<evidence type="ECO:0000256" key="5">
    <source>
        <dbReference type="SAM" id="Phobius"/>
    </source>
</evidence>
<dbReference type="GO" id="GO:0015833">
    <property type="term" value="P:peptide transport"/>
    <property type="evidence" value="ECO:0007669"/>
    <property type="project" value="TreeGrafter"/>
</dbReference>
<dbReference type="SUPFAM" id="SSF53850">
    <property type="entry name" value="Periplasmic binding protein-like II"/>
    <property type="match status" value="1"/>
</dbReference>
<dbReference type="AlphaFoldDB" id="A0A6J7JWL6"/>
<dbReference type="PANTHER" id="PTHR30290:SF10">
    <property type="entry name" value="PERIPLASMIC OLIGOPEPTIDE-BINDING PROTEIN-RELATED"/>
    <property type="match status" value="1"/>
</dbReference>
<dbReference type="Pfam" id="PF00496">
    <property type="entry name" value="SBP_bac_5"/>
    <property type="match status" value="1"/>
</dbReference>
<protein>
    <submittedName>
        <fullName evidence="7">Unannotated protein</fullName>
    </submittedName>
</protein>
<evidence type="ECO:0000256" key="1">
    <source>
        <dbReference type="ARBA" id="ARBA00004196"/>
    </source>
</evidence>
<dbReference type="EMBL" id="CAFBNE010000034">
    <property type="protein sequence ID" value="CAB4947039.1"/>
    <property type="molecule type" value="Genomic_DNA"/>
</dbReference>
<dbReference type="CDD" id="cd00995">
    <property type="entry name" value="PBP2_NikA_DppA_OppA_like"/>
    <property type="match status" value="1"/>
</dbReference>